<dbReference type="PANTHER" id="PTHR11022">
    <property type="entry name" value="PEPTIDOGLYCAN RECOGNITION PROTEIN"/>
    <property type="match status" value="1"/>
</dbReference>
<dbReference type="SUPFAM" id="SSF47090">
    <property type="entry name" value="PGBD-like"/>
    <property type="match status" value="1"/>
</dbReference>
<dbReference type="GO" id="GO:0008745">
    <property type="term" value="F:N-acetylmuramoyl-L-alanine amidase activity"/>
    <property type="evidence" value="ECO:0007669"/>
    <property type="project" value="InterPro"/>
</dbReference>
<organism evidence="6 7">
    <name type="scientific">Streptomyces phage phiCAM</name>
    <dbReference type="NCBI Taxonomy" id="1239386"/>
    <lineage>
        <taxon>Viruses</taxon>
        <taxon>Duplodnaviria</taxon>
        <taxon>Heunggongvirae</taxon>
        <taxon>Uroviricota</taxon>
        <taxon>Caudoviricetes</taxon>
        <taxon>Arquatrovirinae</taxon>
        <taxon>Camvirus</taxon>
        <taxon>Camvirus CAM</taxon>
    </lineage>
</organism>
<evidence type="ECO:0000259" key="5">
    <source>
        <dbReference type="SMART" id="SM00701"/>
    </source>
</evidence>
<evidence type="ECO:0000256" key="4">
    <source>
        <dbReference type="SAM" id="MobiDB-lite"/>
    </source>
</evidence>
<dbReference type="InterPro" id="IPR036366">
    <property type="entry name" value="PGBDSf"/>
</dbReference>
<dbReference type="InterPro" id="IPR015510">
    <property type="entry name" value="PGRP"/>
</dbReference>
<name>K4NZK4_9CAUD</name>
<keyword evidence="7" id="KW-1185">Reference proteome</keyword>
<dbReference type="PANTHER" id="PTHR11022:SF41">
    <property type="entry name" value="PEPTIDOGLYCAN-RECOGNITION PROTEIN LC-RELATED"/>
    <property type="match status" value="1"/>
</dbReference>
<protein>
    <recommendedName>
        <fullName evidence="5">Peptidoglycan recognition protein family domain-containing protein</fullName>
    </recommendedName>
</protein>
<dbReference type="Pfam" id="PF01471">
    <property type="entry name" value="PG_binding_1"/>
    <property type="match status" value="1"/>
</dbReference>
<feature type="region of interest" description="Disordered" evidence="4">
    <location>
        <begin position="116"/>
        <end position="141"/>
    </location>
</feature>
<evidence type="ECO:0000256" key="3">
    <source>
        <dbReference type="ARBA" id="ARBA00022638"/>
    </source>
</evidence>
<reference evidence="6 7" key="1">
    <citation type="journal article" date="2012" name="J. Virol.">
        <title>Genome Sequence of a New Streptomyces coelicolor Generalized Transducing Bacteriophage, CAM.</title>
        <authorList>
            <person name="Monson R."/>
            <person name="Salmond G.P."/>
        </authorList>
    </citation>
    <scope>NUCLEOTIDE SEQUENCE [LARGE SCALE GENOMIC DNA]</scope>
</reference>
<dbReference type="OrthoDB" id="5574at10239"/>
<dbReference type="InterPro" id="IPR002502">
    <property type="entry name" value="Amidase_domain"/>
</dbReference>
<dbReference type="GO" id="GO:0042742">
    <property type="term" value="P:defense response to bacterium"/>
    <property type="evidence" value="ECO:0007669"/>
    <property type="project" value="UniProtKB-KW"/>
</dbReference>
<dbReference type="CDD" id="cd06583">
    <property type="entry name" value="PGRP"/>
    <property type="match status" value="1"/>
</dbReference>
<accession>K4NZK4</accession>
<dbReference type="GeneID" id="40067577"/>
<dbReference type="Gene3D" id="1.10.101.10">
    <property type="entry name" value="PGBD-like superfamily/PGBD"/>
    <property type="match status" value="1"/>
</dbReference>
<evidence type="ECO:0000313" key="7">
    <source>
        <dbReference type="Proteomes" id="UP000009206"/>
    </source>
</evidence>
<sequence>MKAIESVHLGQGWAGVGYNFVVDQEGNAYEGRGWNYVGAHCPNHNTSGIGVQIAVGGDQEPSEKALATARALYDEACKRAGKTLAKKGHKDGFATACPGPKLYAWVKAGMPVKAAPAPVKPAPAKPAPVKPKPAPKPTPKPNPIYRLSSAVKPGATHVQVRDIQELLMRLGYKIPGAPSNFYGKNTEAAVALWHERNPKYKNIGLRRDTRLGPSGYIALQKQCGRR</sequence>
<dbReference type="RefSeq" id="YP_009592107.1">
    <property type="nucleotide sequence ID" value="NC_041856.1"/>
</dbReference>
<dbReference type="GO" id="GO:0001897">
    <property type="term" value="P:symbiont-mediated cytolysis of host cell"/>
    <property type="evidence" value="ECO:0007669"/>
    <property type="project" value="UniProtKB-ARBA"/>
</dbReference>
<dbReference type="InterPro" id="IPR002477">
    <property type="entry name" value="Peptidoglycan-bd-like"/>
</dbReference>
<comment type="similarity">
    <text evidence="1">Belongs to the N-acetylmuramoyl-L-alanine amidase 2 family.</text>
</comment>
<proteinExistence type="inferred from homology"/>
<keyword evidence="3" id="KW-0081">Bacteriolytic enzyme</keyword>
<evidence type="ECO:0000256" key="2">
    <source>
        <dbReference type="ARBA" id="ARBA00022529"/>
    </source>
</evidence>
<dbReference type="InterPro" id="IPR006619">
    <property type="entry name" value="PGRP_domain_met/bac"/>
</dbReference>
<dbReference type="Proteomes" id="UP000009206">
    <property type="component" value="Segment"/>
</dbReference>
<keyword evidence="2" id="KW-0929">Antimicrobial</keyword>
<dbReference type="GO" id="GO:0008270">
    <property type="term" value="F:zinc ion binding"/>
    <property type="evidence" value="ECO:0007669"/>
    <property type="project" value="InterPro"/>
</dbReference>
<dbReference type="KEGG" id="vg:40067577"/>
<evidence type="ECO:0000256" key="1">
    <source>
        <dbReference type="ARBA" id="ARBA00007553"/>
    </source>
</evidence>
<dbReference type="Pfam" id="PF01510">
    <property type="entry name" value="Amidase_2"/>
    <property type="match status" value="1"/>
</dbReference>
<dbReference type="SMART" id="SM00701">
    <property type="entry name" value="PGRP"/>
    <property type="match status" value="1"/>
</dbReference>
<dbReference type="SUPFAM" id="SSF55846">
    <property type="entry name" value="N-acetylmuramoyl-L-alanine amidase-like"/>
    <property type="match status" value="1"/>
</dbReference>
<feature type="compositionally biased region" description="Pro residues" evidence="4">
    <location>
        <begin position="118"/>
        <end position="141"/>
    </location>
</feature>
<dbReference type="InterPro" id="IPR036365">
    <property type="entry name" value="PGBD-like_sf"/>
</dbReference>
<dbReference type="GO" id="GO:0009253">
    <property type="term" value="P:peptidoglycan catabolic process"/>
    <property type="evidence" value="ECO:0007669"/>
    <property type="project" value="InterPro"/>
</dbReference>
<dbReference type="EMBL" id="JX889246">
    <property type="protein sequence ID" value="AFV51348.1"/>
    <property type="molecule type" value="Genomic_DNA"/>
</dbReference>
<feature type="domain" description="Peptidoglycan recognition protein family" evidence="5">
    <location>
        <begin position="1"/>
        <end position="90"/>
    </location>
</feature>
<dbReference type="InterPro" id="IPR036505">
    <property type="entry name" value="Amidase/PGRP_sf"/>
</dbReference>
<evidence type="ECO:0000313" key="6">
    <source>
        <dbReference type="EMBL" id="AFV51348.1"/>
    </source>
</evidence>
<dbReference type="Gene3D" id="3.40.80.10">
    <property type="entry name" value="Peptidoglycan recognition protein-like"/>
    <property type="match status" value="1"/>
</dbReference>